<protein>
    <submittedName>
        <fullName evidence="3">Uncharacterized protein</fullName>
    </submittedName>
</protein>
<keyword evidence="2" id="KW-0812">Transmembrane</keyword>
<feature type="transmembrane region" description="Helical" evidence="2">
    <location>
        <begin position="123"/>
        <end position="143"/>
    </location>
</feature>
<gene>
    <name evidence="3" type="ORF">GCM10022255_075630</name>
</gene>
<evidence type="ECO:0000256" key="1">
    <source>
        <dbReference type="SAM" id="MobiDB-lite"/>
    </source>
</evidence>
<evidence type="ECO:0000313" key="4">
    <source>
        <dbReference type="Proteomes" id="UP001500620"/>
    </source>
</evidence>
<feature type="transmembrane region" description="Helical" evidence="2">
    <location>
        <begin position="163"/>
        <end position="181"/>
    </location>
</feature>
<proteinExistence type="predicted"/>
<comment type="caution">
    <text evidence="3">The sequence shown here is derived from an EMBL/GenBank/DDBJ whole genome shotgun (WGS) entry which is preliminary data.</text>
</comment>
<evidence type="ECO:0000313" key="3">
    <source>
        <dbReference type="EMBL" id="GAA4257719.1"/>
    </source>
</evidence>
<accession>A0ABP8DJS6</accession>
<keyword evidence="2" id="KW-0472">Membrane</keyword>
<feature type="transmembrane region" description="Helical" evidence="2">
    <location>
        <begin position="32"/>
        <end position="50"/>
    </location>
</feature>
<name>A0ABP8DJS6_9ACTN</name>
<feature type="transmembrane region" description="Helical" evidence="2">
    <location>
        <begin position="93"/>
        <end position="116"/>
    </location>
</feature>
<dbReference type="EMBL" id="BAABAT010000028">
    <property type="protein sequence ID" value="GAA4257719.1"/>
    <property type="molecule type" value="Genomic_DNA"/>
</dbReference>
<keyword evidence="4" id="KW-1185">Reference proteome</keyword>
<reference evidence="4" key="1">
    <citation type="journal article" date="2019" name="Int. J. Syst. Evol. Microbiol.">
        <title>The Global Catalogue of Microorganisms (GCM) 10K type strain sequencing project: providing services to taxonomists for standard genome sequencing and annotation.</title>
        <authorList>
            <consortium name="The Broad Institute Genomics Platform"/>
            <consortium name="The Broad Institute Genome Sequencing Center for Infectious Disease"/>
            <person name="Wu L."/>
            <person name="Ma J."/>
        </authorList>
    </citation>
    <scope>NUCLEOTIDE SEQUENCE [LARGE SCALE GENOMIC DNA]</scope>
    <source>
        <strain evidence="4">JCM 17441</strain>
    </source>
</reference>
<organism evidence="3 4">
    <name type="scientific">Dactylosporangium darangshiense</name>
    <dbReference type="NCBI Taxonomy" id="579108"/>
    <lineage>
        <taxon>Bacteria</taxon>
        <taxon>Bacillati</taxon>
        <taxon>Actinomycetota</taxon>
        <taxon>Actinomycetes</taxon>
        <taxon>Micromonosporales</taxon>
        <taxon>Micromonosporaceae</taxon>
        <taxon>Dactylosporangium</taxon>
    </lineage>
</organism>
<feature type="region of interest" description="Disordered" evidence="1">
    <location>
        <begin position="1"/>
        <end position="26"/>
    </location>
</feature>
<keyword evidence="2" id="KW-1133">Transmembrane helix</keyword>
<dbReference type="Proteomes" id="UP001500620">
    <property type="component" value="Unassembled WGS sequence"/>
</dbReference>
<dbReference type="RefSeq" id="WP_345134704.1">
    <property type="nucleotide sequence ID" value="NZ_BAABAT010000028.1"/>
</dbReference>
<evidence type="ECO:0000256" key="2">
    <source>
        <dbReference type="SAM" id="Phobius"/>
    </source>
</evidence>
<sequence length="191" mass="19690">MSSPQEAIVGQPEQITPTPPPGPTPAGIGSRVVALIGALAALLALALPWAREDNTVTVATDLGGTATLVQRGGEQWTGWALHGASRLDGHRPITIVMAMAIITATVFLAGAAWAAFERPRSIWLAPTMAGAAILTLIVSIPGLNGVAGRFGAGHVTTVEFGVVVWRTALAIVAVGAARLALLQELSRRRAK</sequence>